<accession>A0ACC1ATW7</accession>
<proteinExistence type="predicted"/>
<evidence type="ECO:0000313" key="1">
    <source>
        <dbReference type="EMBL" id="KAJ0090126.1"/>
    </source>
</evidence>
<comment type="caution">
    <text evidence="1">The sequence shown here is derived from an EMBL/GenBank/DDBJ whole genome shotgun (WGS) entry which is preliminary data.</text>
</comment>
<reference evidence="2" key="1">
    <citation type="journal article" date="2023" name="G3 (Bethesda)">
        <title>Genome assembly and association tests identify interacting loci associated with vigor, precocity, and sex in interspecific pistachio rootstocks.</title>
        <authorList>
            <person name="Palmer W."/>
            <person name="Jacygrad E."/>
            <person name="Sagayaradj S."/>
            <person name="Cavanaugh K."/>
            <person name="Han R."/>
            <person name="Bertier L."/>
            <person name="Beede B."/>
            <person name="Kafkas S."/>
            <person name="Golino D."/>
            <person name="Preece J."/>
            <person name="Michelmore R."/>
        </authorList>
    </citation>
    <scope>NUCLEOTIDE SEQUENCE [LARGE SCALE GENOMIC DNA]</scope>
</reference>
<dbReference type="EMBL" id="CM047904">
    <property type="protein sequence ID" value="KAJ0090126.1"/>
    <property type="molecule type" value="Genomic_DNA"/>
</dbReference>
<dbReference type="Proteomes" id="UP001164250">
    <property type="component" value="Chromosome 8"/>
</dbReference>
<gene>
    <name evidence="1" type="ORF">Patl1_13744</name>
</gene>
<name>A0ACC1ATW7_9ROSI</name>
<organism evidence="1 2">
    <name type="scientific">Pistacia atlantica</name>
    <dbReference type="NCBI Taxonomy" id="434234"/>
    <lineage>
        <taxon>Eukaryota</taxon>
        <taxon>Viridiplantae</taxon>
        <taxon>Streptophyta</taxon>
        <taxon>Embryophyta</taxon>
        <taxon>Tracheophyta</taxon>
        <taxon>Spermatophyta</taxon>
        <taxon>Magnoliopsida</taxon>
        <taxon>eudicotyledons</taxon>
        <taxon>Gunneridae</taxon>
        <taxon>Pentapetalae</taxon>
        <taxon>rosids</taxon>
        <taxon>malvids</taxon>
        <taxon>Sapindales</taxon>
        <taxon>Anacardiaceae</taxon>
        <taxon>Pistacia</taxon>
    </lineage>
</organism>
<keyword evidence="2" id="KW-1185">Reference proteome</keyword>
<protein>
    <submittedName>
        <fullName evidence="1">Uncharacterized protein</fullName>
    </submittedName>
</protein>
<sequence>MGLKRFLALLRFFCLRGMLLIFLESIGFEWFVKRKTRWDRKPSRSRERWS</sequence>
<evidence type="ECO:0000313" key="2">
    <source>
        <dbReference type="Proteomes" id="UP001164250"/>
    </source>
</evidence>